<comment type="caution">
    <text evidence="2">The sequence shown here is derived from an EMBL/GenBank/DDBJ whole genome shotgun (WGS) entry which is preliminary data.</text>
</comment>
<feature type="transmembrane region" description="Helical" evidence="1">
    <location>
        <begin position="68"/>
        <end position="85"/>
    </location>
</feature>
<feature type="transmembrane region" description="Helical" evidence="1">
    <location>
        <begin position="97"/>
        <end position="120"/>
    </location>
</feature>
<dbReference type="Proteomes" id="UP000574390">
    <property type="component" value="Unassembled WGS sequence"/>
</dbReference>
<reference evidence="2 3" key="1">
    <citation type="submission" date="2020-04" db="EMBL/GenBank/DDBJ databases">
        <title>Perkinsus olseni comparative genomics.</title>
        <authorList>
            <person name="Bogema D.R."/>
        </authorList>
    </citation>
    <scope>NUCLEOTIDE SEQUENCE [LARGE SCALE GENOMIC DNA]</scope>
    <source>
        <strain evidence="2">ATCC PRA-205</strain>
    </source>
</reference>
<evidence type="ECO:0000313" key="3">
    <source>
        <dbReference type="Proteomes" id="UP000574390"/>
    </source>
</evidence>
<keyword evidence="1" id="KW-1133">Transmembrane helix</keyword>
<keyword evidence="1" id="KW-0472">Membrane</keyword>
<evidence type="ECO:0000313" key="2">
    <source>
        <dbReference type="EMBL" id="KAF4730770.1"/>
    </source>
</evidence>
<organism evidence="2 3">
    <name type="scientific">Perkinsus olseni</name>
    <name type="common">Perkinsus atlanticus</name>
    <dbReference type="NCBI Taxonomy" id="32597"/>
    <lineage>
        <taxon>Eukaryota</taxon>
        <taxon>Sar</taxon>
        <taxon>Alveolata</taxon>
        <taxon>Perkinsozoa</taxon>
        <taxon>Perkinsea</taxon>
        <taxon>Perkinsida</taxon>
        <taxon>Perkinsidae</taxon>
        <taxon>Perkinsus</taxon>
    </lineage>
</organism>
<sequence length="158" mass="17868">MAELAAAGAALANGAGSLFSYNKDVFVFDQTLRQQKVHQIQNIRLQQVGLYREDLRDLFGLTISKMDNYLVVNTLMLGFCIALFYDGVLPQQNPPWLWWMWCLDLSGSTIFLLISIWLSLHASITAQSMVVKLLTQWLRLPLPRTEDIAAASATIEDY</sequence>
<gene>
    <name evidence="2" type="primary">PUF4_15</name>
    <name evidence="2" type="ORF">FOZ62_030858</name>
</gene>
<dbReference type="EMBL" id="JABANM010015609">
    <property type="protein sequence ID" value="KAF4730770.1"/>
    <property type="molecule type" value="Genomic_DNA"/>
</dbReference>
<keyword evidence="1" id="KW-0812">Transmembrane</keyword>
<proteinExistence type="predicted"/>
<protein>
    <submittedName>
        <fullName evidence="2">Pumilio domain member 4</fullName>
    </submittedName>
</protein>
<accession>A0A7J6SF62</accession>
<evidence type="ECO:0000256" key="1">
    <source>
        <dbReference type="SAM" id="Phobius"/>
    </source>
</evidence>
<feature type="non-terminal residue" evidence="2">
    <location>
        <position position="158"/>
    </location>
</feature>
<dbReference type="AlphaFoldDB" id="A0A7J6SF62"/>
<name>A0A7J6SF62_PEROL</name>